<dbReference type="InterPro" id="IPR014729">
    <property type="entry name" value="Rossmann-like_a/b/a_fold"/>
</dbReference>
<dbReference type="Proteomes" id="UP000824107">
    <property type="component" value="Unassembled WGS sequence"/>
</dbReference>
<dbReference type="PANTHER" id="PTHR21342:SF0">
    <property type="entry name" value="BIFUNCTIONAL NMN ADENYLYLTRANSFERASE_NUDIX HYDROLASE"/>
    <property type="match status" value="1"/>
</dbReference>
<evidence type="ECO:0000256" key="2">
    <source>
        <dbReference type="ARBA" id="ARBA00022695"/>
    </source>
</evidence>
<name>A0A9D1M5V2_9PROT</name>
<dbReference type="EMBL" id="DVNC01000059">
    <property type="protein sequence ID" value="HIU54102.1"/>
    <property type="molecule type" value="Genomic_DNA"/>
</dbReference>
<keyword evidence="2 4" id="KW-0548">Nucleotidyltransferase</keyword>
<evidence type="ECO:0000259" key="3">
    <source>
        <dbReference type="Pfam" id="PF01467"/>
    </source>
</evidence>
<proteinExistence type="predicted"/>
<dbReference type="Gene3D" id="3.40.50.620">
    <property type="entry name" value="HUPs"/>
    <property type="match status" value="1"/>
</dbReference>
<reference evidence="4" key="1">
    <citation type="submission" date="2020-10" db="EMBL/GenBank/DDBJ databases">
        <authorList>
            <person name="Gilroy R."/>
        </authorList>
    </citation>
    <scope>NUCLEOTIDE SEQUENCE</scope>
    <source>
        <strain evidence="4">ChiW3-316</strain>
    </source>
</reference>
<dbReference type="Pfam" id="PF01467">
    <property type="entry name" value="CTP_transf_like"/>
    <property type="match status" value="1"/>
</dbReference>
<feature type="domain" description="Cytidyltransferase-like" evidence="3">
    <location>
        <begin position="16"/>
        <end position="72"/>
    </location>
</feature>
<accession>A0A9D1M5V2</accession>
<organism evidence="4 5">
    <name type="scientific">Candidatus Scatocola faecipullorum</name>
    <dbReference type="NCBI Taxonomy" id="2840917"/>
    <lineage>
        <taxon>Bacteria</taxon>
        <taxon>Pseudomonadati</taxon>
        <taxon>Pseudomonadota</taxon>
        <taxon>Alphaproteobacteria</taxon>
        <taxon>Rhodospirillales</taxon>
        <taxon>Rhodospirillaceae</taxon>
        <taxon>Rhodospirillaceae incertae sedis</taxon>
        <taxon>Candidatus Scatocola</taxon>
    </lineage>
</organism>
<reference evidence="4" key="2">
    <citation type="journal article" date="2021" name="PeerJ">
        <title>Extensive microbial diversity within the chicken gut microbiome revealed by metagenomics and culture.</title>
        <authorList>
            <person name="Gilroy R."/>
            <person name="Ravi A."/>
            <person name="Getino M."/>
            <person name="Pursley I."/>
            <person name="Horton D.L."/>
            <person name="Alikhan N.F."/>
            <person name="Baker D."/>
            <person name="Gharbi K."/>
            <person name="Hall N."/>
            <person name="Watson M."/>
            <person name="Adriaenssens E.M."/>
            <person name="Foster-Nyarko E."/>
            <person name="Jarju S."/>
            <person name="Secka A."/>
            <person name="Antonio M."/>
            <person name="Oren A."/>
            <person name="Chaudhuri R.R."/>
            <person name="La Ragione R."/>
            <person name="Hildebrand F."/>
            <person name="Pallen M.J."/>
        </authorList>
    </citation>
    <scope>NUCLEOTIDE SEQUENCE</scope>
    <source>
        <strain evidence="4">ChiW3-316</strain>
    </source>
</reference>
<evidence type="ECO:0000313" key="4">
    <source>
        <dbReference type="EMBL" id="HIU54102.1"/>
    </source>
</evidence>
<dbReference type="GO" id="GO:0016779">
    <property type="term" value="F:nucleotidyltransferase activity"/>
    <property type="evidence" value="ECO:0007669"/>
    <property type="project" value="UniProtKB-KW"/>
</dbReference>
<comment type="caution">
    <text evidence="4">The sequence shown here is derived from an EMBL/GenBank/DDBJ whole genome shotgun (WGS) entry which is preliminary data.</text>
</comment>
<evidence type="ECO:0000256" key="1">
    <source>
        <dbReference type="ARBA" id="ARBA00022679"/>
    </source>
</evidence>
<evidence type="ECO:0000313" key="5">
    <source>
        <dbReference type="Proteomes" id="UP000824107"/>
    </source>
</evidence>
<dbReference type="SUPFAM" id="SSF52374">
    <property type="entry name" value="Nucleotidylyl transferase"/>
    <property type="match status" value="1"/>
</dbReference>
<dbReference type="PANTHER" id="PTHR21342">
    <property type="entry name" value="PHOSPHOPANTETHEINE ADENYLYLTRANSFERASE"/>
    <property type="match status" value="1"/>
</dbReference>
<dbReference type="InterPro" id="IPR004821">
    <property type="entry name" value="Cyt_trans-like"/>
</dbReference>
<sequence>MSEFKYKHGLSIMRAQPFHIGHAKMIDKMLRECEQVTIVLGSIQEQGTERNPLNYTTRKKMIQNVYRNRPEYPRLKIIGLFDINNPAEWAEYVLDFMNESLPQLGHPDVYYAGSAYDAHWFRNAFDHIEIEDRTDPDFPFVTGTMVRDMIKFGDARWKNFIHSENYQLIEDHFYKKKAII</sequence>
<dbReference type="AlphaFoldDB" id="A0A9D1M5V2"/>
<gene>
    <name evidence="4" type="ORF">IAD20_08505</name>
</gene>
<dbReference type="NCBIfam" id="TIGR00125">
    <property type="entry name" value="cyt_tran_rel"/>
    <property type="match status" value="1"/>
</dbReference>
<protein>
    <submittedName>
        <fullName evidence="4">Adenylyltransferase/cytidyltransferase family protein</fullName>
    </submittedName>
</protein>
<keyword evidence="1" id="KW-0808">Transferase</keyword>